<dbReference type="Proteomes" id="UP001431783">
    <property type="component" value="Unassembled WGS sequence"/>
</dbReference>
<evidence type="ECO:0000313" key="3">
    <source>
        <dbReference type="Proteomes" id="UP001431783"/>
    </source>
</evidence>
<proteinExistence type="predicted"/>
<comment type="caution">
    <text evidence="2">The sequence shown here is derived from an EMBL/GenBank/DDBJ whole genome shotgun (WGS) entry which is preliminary data.</text>
</comment>
<accession>A0AAW1UR49</accession>
<gene>
    <name evidence="2" type="ORF">WA026_013833</name>
</gene>
<dbReference type="AlphaFoldDB" id="A0AAW1UR49"/>
<protein>
    <submittedName>
        <fullName evidence="2">Uncharacterized protein</fullName>
    </submittedName>
</protein>
<keyword evidence="3" id="KW-1185">Reference proteome</keyword>
<evidence type="ECO:0000313" key="2">
    <source>
        <dbReference type="EMBL" id="KAK9885957.1"/>
    </source>
</evidence>
<feature type="region of interest" description="Disordered" evidence="1">
    <location>
        <begin position="18"/>
        <end position="50"/>
    </location>
</feature>
<sequence>MDDLMGDKPSITHVAVCSATGKKRTLSESSCGSSSSDLDNEANRKKAKSTPTSLLIAAIEDRLKKSEENKERRFKEYMAFEAQKAKETNEYRKRALDLLEKLVNKSNNSF</sequence>
<dbReference type="EMBL" id="JARQZJ010000097">
    <property type="protein sequence ID" value="KAK9885957.1"/>
    <property type="molecule type" value="Genomic_DNA"/>
</dbReference>
<organism evidence="2 3">
    <name type="scientific">Henosepilachna vigintioctopunctata</name>
    <dbReference type="NCBI Taxonomy" id="420089"/>
    <lineage>
        <taxon>Eukaryota</taxon>
        <taxon>Metazoa</taxon>
        <taxon>Ecdysozoa</taxon>
        <taxon>Arthropoda</taxon>
        <taxon>Hexapoda</taxon>
        <taxon>Insecta</taxon>
        <taxon>Pterygota</taxon>
        <taxon>Neoptera</taxon>
        <taxon>Endopterygota</taxon>
        <taxon>Coleoptera</taxon>
        <taxon>Polyphaga</taxon>
        <taxon>Cucujiformia</taxon>
        <taxon>Coccinelloidea</taxon>
        <taxon>Coccinellidae</taxon>
        <taxon>Epilachninae</taxon>
        <taxon>Epilachnini</taxon>
        <taxon>Henosepilachna</taxon>
    </lineage>
</organism>
<feature type="compositionally biased region" description="Low complexity" evidence="1">
    <location>
        <begin position="27"/>
        <end position="36"/>
    </location>
</feature>
<name>A0AAW1UR49_9CUCU</name>
<evidence type="ECO:0000256" key="1">
    <source>
        <dbReference type="SAM" id="MobiDB-lite"/>
    </source>
</evidence>
<reference evidence="2 3" key="1">
    <citation type="submission" date="2023-03" db="EMBL/GenBank/DDBJ databases">
        <title>Genome insight into feeding habits of ladybird beetles.</title>
        <authorList>
            <person name="Li H.-S."/>
            <person name="Huang Y.-H."/>
            <person name="Pang H."/>
        </authorList>
    </citation>
    <scope>NUCLEOTIDE SEQUENCE [LARGE SCALE GENOMIC DNA]</scope>
    <source>
        <strain evidence="2">SYSU_2023b</strain>
        <tissue evidence="2">Whole body</tissue>
    </source>
</reference>